<organism evidence="2 3">
    <name type="scientific">Actinocorallia longicatena</name>
    <dbReference type="NCBI Taxonomy" id="111803"/>
    <lineage>
        <taxon>Bacteria</taxon>
        <taxon>Bacillati</taxon>
        <taxon>Actinomycetota</taxon>
        <taxon>Actinomycetes</taxon>
        <taxon>Streptosporangiales</taxon>
        <taxon>Thermomonosporaceae</taxon>
        <taxon>Actinocorallia</taxon>
    </lineage>
</organism>
<proteinExistence type="predicted"/>
<evidence type="ECO:0000256" key="1">
    <source>
        <dbReference type="SAM" id="MobiDB-lite"/>
    </source>
</evidence>
<sequence length="163" mass="16632">MQDPQPGQQVPGDVAVGPVGGRDHDQERQALDVDRNMPLSPIDAFARIESALVACDRLGGLDRLGVGDRRDRARAASGPGADLFAQLVPDAGEDPGAGPAGEEPVDRLPGDAVVVRQGPPFAAVVGDVSDGVDDIAPRVLLRPAAPGRSGSIRAHSAAVVSEG</sequence>
<evidence type="ECO:0000313" key="2">
    <source>
        <dbReference type="EMBL" id="GAA3243843.1"/>
    </source>
</evidence>
<feature type="compositionally biased region" description="Basic and acidic residues" evidence="1">
    <location>
        <begin position="21"/>
        <end position="35"/>
    </location>
</feature>
<evidence type="ECO:0000313" key="3">
    <source>
        <dbReference type="Proteomes" id="UP001501237"/>
    </source>
</evidence>
<feature type="region of interest" description="Disordered" evidence="1">
    <location>
        <begin position="88"/>
        <end position="107"/>
    </location>
</feature>
<keyword evidence="3" id="KW-1185">Reference proteome</keyword>
<feature type="compositionally biased region" description="Low complexity" evidence="1">
    <location>
        <begin position="1"/>
        <end position="17"/>
    </location>
</feature>
<name>A0ABP6QS04_9ACTN</name>
<gene>
    <name evidence="2" type="ORF">GCM10010468_81980</name>
</gene>
<feature type="region of interest" description="Disordered" evidence="1">
    <location>
        <begin position="1"/>
        <end position="35"/>
    </location>
</feature>
<reference evidence="3" key="1">
    <citation type="journal article" date="2019" name="Int. J. Syst. Evol. Microbiol.">
        <title>The Global Catalogue of Microorganisms (GCM) 10K type strain sequencing project: providing services to taxonomists for standard genome sequencing and annotation.</title>
        <authorList>
            <consortium name="The Broad Institute Genomics Platform"/>
            <consortium name="The Broad Institute Genome Sequencing Center for Infectious Disease"/>
            <person name="Wu L."/>
            <person name="Ma J."/>
        </authorList>
    </citation>
    <scope>NUCLEOTIDE SEQUENCE [LARGE SCALE GENOMIC DNA]</scope>
    <source>
        <strain evidence="3">JCM 9377</strain>
    </source>
</reference>
<feature type="compositionally biased region" description="Low complexity" evidence="1">
    <location>
        <begin position="88"/>
        <end position="102"/>
    </location>
</feature>
<accession>A0ABP6QS04</accession>
<comment type="caution">
    <text evidence="2">The sequence shown here is derived from an EMBL/GenBank/DDBJ whole genome shotgun (WGS) entry which is preliminary data.</text>
</comment>
<dbReference type="Proteomes" id="UP001501237">
    <property type="component" value="Unassembled WGS sequence"/>
</dbReference>
<protein>
    <submittedName>
        <fullName evidence="2">Uncharacterized protein</fullName>
    </submittedName>
</protein>
<dbReference type="EMBL" id="BAAAUV010000062">
    <property type="protein sequence ID" value="GAA3243843.1"/>
    <property type="molecule type" value="Genomic_DNA"/>
</dbReference>